<comment type="caution">
    <text evidence="6">The sequence shown here is derived from an EMBL/GenBank/DDBJ whole genome shotgun (WGS) entry which is preliminary data.</text>
</comment>
<dbReference type="Pfam" id="PF13377">
    <property type="entry name" value="Peripla_BP_3"/>
    <property type="match status" value="1"/>
</dbReference>
<evidence type="ECO:0000313" key="6">
    <source>
        <dbReference type="EMBL" id="MDA0178196.1"/>
    </source>
</evidence>
<evidence type="ECO:0000256" key="2">
    <source>
        <dbReference type="ARBA" id="ARBA00023125"/>
    </source>
</evidence>
<organism evidence="6 7">
    <name type="scientific">Mesoflavibacter profundi</name>
    <dbReference type="NCBI Taxonomy" id="2708110"/>
    <lineage>
        <taxon>Bacteria</taxon>
        <taxon>Pseudomonadati</taxon>
        <taxon>Bacteroidota</taxon>
        <taxon>Flavobacteriia</taxon>
        <taxon>Flavobacteriales</taxon>
        <taxon>Flavobacteriaceae</taxon>
        <taxon>Mesoflavibacter</taxon>
    </lineage>
</organism>
<dbReference type="SUPFAM" id="SSF47413">
    <property type="entry name" value="lambda repressor-like DNA-binding domains"/>
    <property type="match status" value="1"/>
</dbReference>
<dbReference type="PANTHER" id="PTHR30146">
    <property type="entry name" value="LACI-RELATED TRANSCRIPTIONAL REPRESSOR"/>
    <property type="match status" value="1"/>
</dbReference>
<dbReference type="CDD" id="cd06267">
    <property type="entry name" value="PBP1_LacI_sugar_binding-like"/>
    <property type="match status" value="1"/>
</dbReference>
<keyword evidence="2" id="KW-0238">DNA-binding</keyword>
<dbReference type="Proteomes" id="UP001149142">
    <property type="component" value="Unassembled WGS sequence"/>
</dbReference>
<proteinExistence type="predicted"/>
<dbReference type="PANTHER" id="PTHR30146:SF109">
    <property type="entry name" value="HTH-TYPE TRANSCRIPTIONAL REGULATOR GALS"/>
    <property type="match status" value="1"/>
</dbReference>
<gene>
    <name evidence="6" type="ORF">OOZ35_11890</name>
</gene>
<dbReference type="CDD" id="cd01392">
    <property type="entry name" value="HTH_LacI"/>
    <property type="match status" value="1"/>
</dbReference>
<evidence type="ECO:0000256" key="3">
    <source>
        <dbReference type="ARBA" id="ARBA00023163"/>
    </source>
</evidence>
<dbReference type="InterPro" id="IPR001387">
    <property type="entry name" value="Cro/C1-type_HTH"/>
</dbReference>
<feature type="domain" description="HTH cro/C1-type" evidence="5">
    <location>
        <begin position="2"/>
        <end position="54"/>
    </location>
</feature>
<accession>A0ABT4S296</accession>
<reference evidence="6" key="1">
    <citation type="submission" date="2022-11" db="EMBL/GenBank/DDBJ databases">
        <title>Refractory cell wall polysaccharides provide important carbon source for microbial heterotrophs in the hadal ocean.</title>
        <authorList>
            <person name="Zhu X."/>
        </authorList>
    </citation>
    <scope>NUCLEOTIDE SEQUENCE</scope>
    <source>
        <strain evidence="6">MTRN7</strain>
    </source>
</reference>
<dbReference type="PROSITE" id="PS50943">
    <property type="entry name" value="HTH_CROC1"/>
    <property type="match status" value="1"/>
</dbReference>
<dbReference type="SMART" id="SM00354">
    <property type="entry name" value="HTH_LACI"/>
    <property type="match status" value="1"/>
</dbReference>
<evidence type="ECO:0000313" key="7">
    <source>
        <dbReference type="Proteomes" id="UP001149142"/>
    </source>
</evidence>
<evidence type="ECO:0000259" key="5">
    <source>
        <dbReference type="PROSITE" id="PS50943"/>
    </source>
</evidence>
<protein>
    <submittedName>
        <fullName evidence="6">LacI family transcriptional regulator</fullName>
    </submittedName>
</protein>
<dbReference type="InterPro" id="IPR028082">
    <property type="entry name" value="Peripla_BP_I"/>
</dbReference>
<keyword evidence="3" id="KW-0804">Transcription</keyword>
<dbReference type="SUPFAM" id="SSF53822">
    <property type="entry name" value="Periplasmic binding protein-like I"/>
    <property type="match status" value="1"/>
</dbReference>
<dbReference type="EMBL" id="JAPFGC010000002">
    <property type="protein sequence ID" value="MDA0178196.1"/>
    <property type="molecule type" value="Genomic_DNA"/>
</dbReference>
<dbReference type="PROSITE" id="PS50932">
    <property type="entry name" value="HTH_LACI_2"/>
    <property type="match status" value="1"/>
</dbReference>
<keyword evidence="1" id="KW-0805">Transcription regulation</keyword>
<feature type="domain" description="HTH lacI-type" evidence="4">
    <location>
        <begin position="6"/>
        <end position="60"/>
    </location>
</feature>
<sequence length="335" mass="37049">MKKSNITLKELSKILGVSISTISKALNDSPEISHDTKIKVKELAALHNYQPNVLARNLKSGTTKTIAVVLPTVKNNFFTEVLLGIETEIVKTDYNIIISITNESFEKEAQSVNNLSNGIVDGFILSTSEETQVKQNFNHLTAAIDNNKPIVMFDRVIKTIESDKVLEDNREAVYKATNYLLKSGKKHIAIASTINNITVGKSRTAGYKKALEEFGITLNENDIITGSQDSIKSEVDHYLKTNKPDAFIGLDEDATLSALKSVKQKNYNIPQEVAVVGYANQNIAPHLTPELTTIDQNGIEIGRTIVKLLIDRLKNPTKPYEKVVLPSILCKRLSS</sequence>
<dbReference type="InterPro" id="IPR000843">
    <property type="entry name" value="HTH_LacI"/>
</dbReference>
<dbReference type="InterPro" id="IPR046335">
    <property type="entry name" value="LacI/GalR-like_sensor"/>
</dbReference>
<dbReference type="Gene3D" id="1.10.260.40">
    <property type="entry name" value="lambda repressor-like DNA-binding domains"/>
    <property type="match status" value="1"/>
</dbReference>
<dbReference type="RefSeq" id="WP_270005684.1">
    <property type="nucleotide sequence ID" value="NZ_JAPFGC010000002.1"/>
</dbReference>
<dbReference type="Pfam" id="PF00356">
    <property type="entry name" value="LacI"/>
    <property type="match status" value="1"/>
</dbReference>
<evidence type="ECO:0000256" key="1">
    <source>
        <dbReference type="ARBA" id="ARBA00023015"/>
    </source>
</evidence>
<name>A0ABT4S296_9FLAO</name>
<keyword evidence="7" id="KW-1185">Reference proteome</keyword>
<evidence type="ECO:0000259" key="4">
    <source>
        <dbReference type="PROSITE" id="PS50932"/>
    </source>
</evidence>
<dbReference type="Gene3D" id="3.40.50.2300">
    <property type="match status" value="2"/>
</dbReference>
<dbReference type="InterPro" id="IPR010982">
    <property type="entry name" value="Lambda_DNA-bd_dom_sf"/>
</dbReference>